<name>A0ABV6LKJ0_9BACI</name>
<evidence type="ECO:0000256" key="7">
    <source>
        <dbReference type="ARBA" id="ARBA00037281"/>
    </source>
</evidence>
<evidence type="ECO:0000256" key="4">
    <source>
        <dbReference type="ARBA" id="ARBA00022679"/>
    </source>
</evidence>
<reference evidence="13 14" key="1">
    <citation type="submission" date="2024-09" db="EMBL/GenBank/DDBJ databases">
        <authorList>
            <person name="Sun Q."/>
            <person name="Mori K."/>
        </authorList>
    </citation>
    <scope>NUCLEOTIDE SEQUENCE [LARGE SCALE GENOMIC DNA]</scope>
    <source>
        <strain evidence="13 14">NCAIM B.02529</strain>
    </source>
</reference>
<comment type="similarity">
    <text evidence="9">Belongs to the glycosyltransferase 2 family. CrtQ subfamily.</text>
</comment>
<organism evidence="13 14">
    <name type="scientific">Pontibacillus salicampi</name>
    <dbReference type="NCBI Taxonomy" id="1449801"/>
    <lineage>
        <taxon>Bacteria</taxon>
        <taxon>Bacillati</taxon>
        <taxon>Bacillota</taxon>
        <taxon>Bacilli</taxon>
        <taxon>Bacillales</taxon>
        <taxon>Bacillaceae</taxon>
        <taxon>Pontibacillus</taxon>
    </lineage>
</organism>
<protein>
    <recommendedName>
        <fullName evidence="10">4,4'-diaponeurosporenoate glycosyltransferase</fullName>
    </recommendedName>
</protein>
<feature type="transmembrane region" description="Helical" evidence="11">
    <location>
        <begin position="329"/>
        <end position="350"/>
    </location>
</feature>
<keyword evidence="11" id="KW-0812">Transmembrane</keyword>
<dbReference type="InterPro" id="IPR001173">
    <property type="entry name" value="Glyco_trans_2-like"/>
</dbReference>
<comment type="caution">
    <text evidence="13">The sequence shown here is derived from an EMBL/GenBank/DDBJ whole genome shotgun (WGS) entry which is preliminary data.</text>
</comment>
<dbReference type="GO" id="GO:0016757">
    <property type="term" value="F:glycosyltransferase activity"/>
    <property type="evidence" value="ECO:0007669"/>
    <property type="project" value="UniProtKB-KW"/>
</dbReference>
<keyword evidence="3 13" id="KW-0328">Glycosyltransferase</keyword>
<keyword evidence="14" id="KW-1185">Reference proteome</keyword>
<feature type="domain" description="Glycosyltransferase 2-like" evidence="12">
    <location>
        <begin position="42"/>
        <end position="157"/>
    </location>
</feature>
<comment type="subcellular location">
    <subcellularLocation>
        <location evidence="1">Cell membrane</location>
    </subcellularLocation>
</comment>
<evidence type="ECO:0000256" key="10">
    <source>
        <dbReference type="ARBA" id="ARBA00040345"/>
    </source>
</evidence>
<dbReference type="PANTHER" id="PTHR43646:SF2">
    <property type="entry name" value="GLYCOSYLTRANSFERASE 2-LIKE DOMAIN-CONTAINING PROTEIN"/>
    <property type="match status" value="1"/>
</dbReference>
<evidence type="ECO:0000256" key="5">
    <source>
        <dbReference type="ARBA" id="ARBA00022746"/>
    </source>
</evidence>
<dbReference type="PANTHER" id="PTHR43646">
    <property type="entry name" value="GLYCOSYLTRANSFERASE"/>
    <property type="match status" value="1"/>
</dbReference>
<keyword evidence="5" id="KW-0125">Carotenoid biosynthesis</keyword>
<keyword evidence="6 11" id="KW-0472">Membrane</keyword>
<feature type="transmembrane region" description="Helical" evidence="11">
    <location>
        <begin position="307"/>
        <end position="323"/>
    </location>
</feature>
<dbReference type="Proteomes" id="UP001589836">
    <property type="component" value="Unassembled WGS sequence"/>
</dbReference>
<dbReference type="Pfam" id="PF00535">
    <property type="entry name" value="Glycos_transf_2"/>
    <property type="match status" value="1"/>
</dbReference>
<evidence type="ECO:0000256" key="11">
    <source>
        <dbReference type="SAM" id="Phobius"/>
    </source>
</evidence>
<accession>A0ABV6LKJ0</accession>
<dbReference type="RefSeq" id="WP_377345433.1">
    <property type="nucleotide sequence ID" value="NZ_JBHLTP010000003.1"/>
</dbReference>
<keyword evidence="2" id="KW-1003">Cell membrane</keyword>
<gene>
    <name evidence="13" type="ORF">ACFFGV_04805</name>
</gene>
<evidence type="ECO:0000259" key="12">
    <source>
        <dbReference type="Pfam" id="PF00535"/>
    </source>
</evidence>
<sequence length="380" mass="43308">MFYLLSIIFLFWLFAFIDSVIGLRRINRVEDISSSPISDMVSVIVAAKDEEASIERTIQSLLAQTYPNMEIILVNDRSEDKTGDKMNNYEQLPFVRVLHISSLPKGWVGKNHALYYGYKAARGRYLLFTDADVWHNPRTIEVALSYLGQERADHLTLSPTLTASSYWLRSFIAYFLFGFGFFKRPWSANDDGSNKGGMGIGAFQLLTKDTYERIGTHQAFASRPDDDLYLGQLVKSFGFKQRLATAKSLLTVEWYPSLSEAIKGLEKNTFAGLSYSWMLGFIAIVGTLLSQVLPFVTVWSTSGRTQLISLGIIVLLYTMYVISTRKLTSFSLMVIPVFPLTALLFVYTITKALWKTYKHKGITWRGTFYSLEELRKHNKR</sequence>
<evidence type="ECO:0000256" key="6">
    <source>
        <dbReference type="ARBA" id="ARBA00023136"/>
    </source>
</evidence>
<evidence type="ECO:0000256" key="3">
    <source>
        <dbReference type="ARBA" id="ARBA00022676"/>
    </source>
</evidence>
<keyword evidence="4 13" id="KW-0808">Transferase</keyword>
<feature type="transmembrane region" description="Helical" evidence="11">
    <location>
        <begin position="275"/>
        <end position="295"/>
    </location>
</feature>
<evidence type="ECO:0000256" key="9">
    <source>
        <dbReference type="ARBA" id="ARBA00038120"/>
    </source>
</evidence>
<comment type="function">
    <text evidence="7">Catalyzes the glycosylation of 4,4'-diaponeurosporenoate, i.e. the esterification of glucose at the C1'' position with the carboxyl group of 4,4'-diaponeurosporenic acid, to form glycosyl-4,4'-diaponeurosporenoate. This is a step in the biosynthesis of staphyloxanthin, an orange pigment present in most staphylococci strains.</text>
</comment>
<proteinExistence type="inferred from homology"/>
<evidence type="ECO:0000256" key="2">
    <source>
        <dbReference type="ARBA" id="ARBA00022475"/>
    </source>
</evidence>
<evidence type="ECO:0000313" key="13">
    <source>
        <dbReference type="EMBL" id="MFC0522910.1"/>
    </source>
</evidence>
<dbReference type="EMBL" id="JBHLTP010000003">
    <property type="protein sequence ID" value="MFC0522910.1"/>
    <property type="molecule type" value="Genomic_DNA"/>
</dbReference>
<dbReference type="SUPFAM" id="SSF53448">
    <property type="entry name" value="Nucleotide-diphospho-sugar transferases"/>
    <property type="match status" value="1"/>
</dbReference>
<evidence type="ECO:0000256" key="8">
    <source>
        <dbReference type="ARBA" id="ARBA00037904"/>
    </source>
</evidence>
<keyword evidence="11" id="KW-1133">Transmembrane helix</keyword>
<evidence type="ECO:0000256" key="1">
    <source>
        <dbReference type="ARBA" id="ARBA00004236"/>
    </source>
</evidence>
<comment type="pathway">
    <text evidence="8">Carotenoid biosynthesis; staphyloxanthin biosynthesis; staphyloxanthin from farnesyl diphosphate: step 4/5.</text>
</comment>
<dbReference type="Gene3D" id="3.90.550.10">
    <property type="entry name" value="Spore Coat Polysaccharide Biosynthesis Protein SpsA, Chain A"/>
    <property type="match status" value="1"/>
</dbReference>
<evidence type="ECO:0000313" key="14">
    <source>
        <dbReference type="Proteomes" id="UP001589836"/>
    </source>
</evidence>
<dbReference type="InterPro" id="IPR029044">
    <property type="entry name" value="Nucleotide-diphossugar_trans"/>
</dbReference>
<dbReference type="CDD" id="cd06423">
    <property type="entry name" value="CESA_like"/>
    <property type="match status" value="1"/>
</dbReference>